<organism evidence="1 2">
    <name type="scientific">Petrolisthes cinctipes</name>
    <name type="common">Flat porcelain crab</name>
    <dbReference type="NCBI Taxonomy" id="88211"/>
    <lineage>
        <taxon>Eukaryota</taxon>
        <taxon>Metazoa</taxon>
        <taxon>Ecdysozoa</taxon>
        <taxon>Arthropoda</taxon>
        <taxon>Crustacea</taxon>
        <taxon>Multicrustacea</taxon>
        <taxon>Malacostraca</taxon>
        <taxon>Eumalacostraca</taxon>
        <taxon>Eucarida</taxon>
        <taxon>Decapoda</taxon>
        <taxon>Pleocyemata</taxon>
        <taxon>Anomura</taxon>
        <taxon>Galatheoidea</taxon>
        <taxon>Porcellanidae</taxon>
        <taxon>Petrolisthes</taxon>
    </lineage>
</organism>
<keyword evidence="2" id="KW-1185">Reference proteome</keyword>
<accession>A0AAE1FTB4</accession>
<protein>
    <submittedName>
        <fullName evidence="1">Uncharacterized protein</fullName>
    </submittedName>
</protein>
<dbReference type="EMBL" id="JAWQEG010001360">
    <property type="protein sequence ID" value="KAK3880035.1"/>
    <property type="molecule type" value="Genomic_DNA"/>
</dbReference>
<dbReference type="Gene3D" id="1.20.920.60">
    <property type="match status" value="1"/>
</dbReference>
<proteinExistence type="predicted"/>
<gene>
    <name evidence="1" type="ORF">Pcinc_015423</name>
</gene>
<dbReference type="Proteomes" id="UP001286313">
    <property type="component" value="Unassembled WGS sequence"/>
</dbReference>
<dbReference type="AlphaFoldDB" id="A0AAE1FTB4"/>
<name>A0AAE1FTB4_PETCI</name>
<sequence length="169" mass="18972">MYIKYTVLKSNWEEDEVTYLRHRLVNSIRSNLHICLVTHSLQAVCEEEGVEGTAGDYFEMCRVTVKLLTRRRTQLKDFLSLFKGGMDTLLGDPTMTKRMLEVEKDTISAATVRKLKKYTESPKFVPDAVCVLPNGCPGDEGSCCSFVSLSPVDPVPSHPPIAHKPPTLR</sequence>
<evidence type="ECO:0000313" key="1">
    <source>
        <dbReference type="EMBL" id="KAK3880035.1"/>
    </source>
</evidence>
<reference evidence="1" key="1">
    <citation type="submission" date="2023-10" db="EMBL/GenBank/DDBJ databases">
        <title>Genome assemblies of two species of porcelain crab, Petrolisthes cinctipes and Petrolisthes manimaculis (Anomura: Porcellanidae).</title>
        <authorList>
            <person name="Angst P."/>
        </authorList>
    </citation>
    <scope>NUCLEOTIDE SEQUENCE</scope>
    <source>
        <strain evidence="1">PB745_01</strain>
        <tissue evidence="1">Gill</tissue>
    </source>
</reference>
<comment type="caution">
    <text evidence="1">The sequence shown here is derived from an EMBL/GenBank/DDBJ whole genome shotgun (WGS) entry which is preliminary data.</text>
</comment>
<evidence type="ECO:0000313" key="2">
    <source>
        <dbReference type="Proteomes" id="UP001286313"/>
    </source>
</evidence>